<proteinExistence type="predicted"/>
<evidence type="ECO:0000256" key="1">
    <source>
        <dbReference type="SAM" id="MobiDB-lite"/>
    </source>
</evidence>
<dbReference type="EMBL" id="RWGY01000034">
    <property type="protein sequence ID" value="TVU13597.1"/>
    <property type="molecule type" value="Genomic_DNA"/>
</dbReference>
<name>A0A5J9TQU6_9POAL</name>
<keyword evidence="3" id="KW-1185">Reference proteome</keyword>
<comment type="caution">
    <text evidence="2">The sequence shown here is derived from an EMBL/GenBank/DDBJ whole genome shotgun (WGS) entry which is preliminary data.</text>
</comment>
<evidence type="ECO:0000313" key="3">
    <source>
        <dbReference type="Proteomes" id="UP000324897"/>
    </source>
</evidence>
<evidence type="ECO:0000313" key="2">
    <source>
        <dbReference type="EMBL" id="TVU13597.1"/>
    </source>
</evidence>
<organism evidence="2 3">
    <name type="scientific">Eragrostis curvula</name>
    <name type="common">weeping love grass</name>
    <dbReference type="NCBI Taxonomy" id="38414"/>
    <lineage>
        <taxon>Eukaryota</taxon>
        <taxon>Viridiplantae</taxon>
        <taxon>Streptophyta</taxon>
        <taxon>Embryophyta</taxon>
        <taxon>Tracheophyta</taxon>
        <taxon>Spermatophyta</taxon>
        <taxon>Magnoliopsida</taxon>
        <taxon>Liliopsida</taxon>
        <taxon>Poales</taxon>
        <taxon>Poaceae</taxon>
        <taxon>PACMAD clade</taxon>
        <taxon>Chloridoideae</taxon>
        <taxon>Eragrostideae</taxon>
        <taxon>Eragrostidinae</taxon>
        <taxon>Eragrostis</taxon>
    </lineage>
</organism>
<sequence length="192" mass="20126">MHPTPKPSLRMPTIALMSASMLPRSSKALGVAAFQDSSDCLNSIHFLCSKLAAMDCNTGSSTLPFSLAPPASFFKAFNSCRTPVSRSTTLNRTICCKTKGNRGHGFAGSDPPEVLLRGSEQGFGATARLPNVGLVVAAGWIQFNRSGGALGRGCRQPRRSAAWHEDAAGCADAEQPEEQAALGLDSSATPCQ</sequence>
<dbReference type="Proteomes" id="UP000324897">
    <property type="component" value="Unassembled WGS sequence"/>
</dbReference>
<accession>A0A5J9TQU6</accession>
<dbReference type="AlphaFoldDB" id="A0A5J9TQU6"/>
<dbReference type="Gramene" id="TVU13597">
    <property type="protein sequence ID" value="TVU13597"/>
    <property type="gene ID" value="EJB05_40657"/>
</dbReference>
<reference evidence="2 3" key="1">
    <citation type="journal article" date="2019" name="Sci. Rep.">
        <title>A high-quality genome of Eragrostis curvula grass provides insights into Poaceae evolution and supports new strategies to enhance forage quality.</title>
        <authorList>
            <person name="Carballo J."/>
            <person name="Santos B.A.C.M."/>
            <person name="Zappacosta D."/>
            <person name="Garbus I."/>
            <person name="Selva J.P."/>
            <person name="Gallo C.A."/>
            <person name="Diaz A."/>
            <person name="Albertini E."/>
            <person name="Caccamo M."/>
            <person name="Echenique V."/>
        </authorList>
    </citation>
    <scope>NUCLEOTIDE SEQUENCE [LARGE SCALE GENOMIC DNA]</scope>
    <source>
        <strain evidence="3">cv. Victoria</strain>
        <tissue evidence="2">Leaf</tissue>
    </source>
</reference>
<feature type="region of interest" description="Disordered" evidence="1">
    <location>
        <begin position="167"/>
        <end position="192"/>
    </location>
</feature>
<protein>
    <submittedName>
        <fullName evidence="2">Uncharacterized protein</fullName>
    </submittedName>
</protein>
<gene>
    <name evidence="2" type="ORF">EJB05_40657</name>
</gene>
<feature type="non-terminal residue" evidence="2">
    <location>
        <position position="192"/>
    </location>
</feature>